<comment type="caution">
    <text evidence="2">The sequence shown here is derived from an EMBL/GenBank/DDBJ whole genome shotgun (WGS) entry which is preliminary data.</text>
</comment>
<dbReference type="EMBL" id="WNKW01000001">
    <property type="protein sequence ID" value="MTW32685.1"/>
    <property type="molecule type" value="Genomic_DNA"/>
</dbReference>
<feature type="signal peptide" evidence="1">
    <location>
        <begin position="1"/>
        <end position="31"/>
    </location>
</feature>
<name>A0ABW9SLB4_9BURK</name>
<feature type="chain" id="PRO_5045617482" evidence="1">
    <location>
        <begin position="32"/>
        <end position="306"/>
    </location>
</feature>
<organism evidence="2 3">
    <name type="scientific">Pseudoduganella danionis</name>
    <dbReference type="NCBI Taxonomy" id="1890295"/>
    <lineage>
        <taxon>Bacteria</taxon>
        <taxon>Pseudomonadati</taxon>
        <taxon>Pseudomonadota</taxon>
        <taxon>Betaproteobacteria</taxon>
        <taxon>Burkholderiales</taxon>
        <taxon>Oxalobacteraceae</taxon>
        <taxon>Telluria group</taxon>
        <taxon>Pseudoduganella</taxon>
    </lineage>
</organism>
<dbReference type="SUPFAM" id="SSF53850">
    <property type="entry name" value="Periplasmic binding protein-like II"/>
    <property type="match status" value="1"/>
</dbReference>
<proteinExistence type="predicted"/>
<dbReference type="Proteomes" id="UP000735592">
    <property type="component" value="Unassembled WGS sequence"/>
</dbReference>
<dbReference type="RefSeq" id="WP_155433920.1">
    <property type="nucleotide sequence ID" value="NZ_JBHLXK010000003.1"/>
</dbReference>
<sequence>MEIPIQFCRMVLLLASVLTGGLACGSAQAQAAEPGQPTVIWLSSYFAPVNVPVEGKPGDGIADRITEYVVAHWTQAQHQFVRANPTRIWHMLGQQASMCDTAALRTPEREKLAYFRDVFFSPPPQVILRPEALDRVRLNEQGQVDPVELMNNPDLRGVIVKQRAYGPAVDQVLRQPGGRLNVEQLASPNYGAGTLKMILLGRADYLIEYDITLAYAITQDAALARLKVLPLKGAENFVVTGFACPRTPWGLATIRRIDAILSTPEAAALIVNTELGALTSATVARYGAQIRESVRRASVVDAERFR</sequence>
<evidence type="ECO:0000256" key="1">
    <source>
        <dbReference type="SAM" id="SignalP"/>
    </source>
</evidence>
<keyword evidence="3" id="KW-1185">Reference proteome</keyword>
<evidence type="ECO:0000313" key="3">
    <source>
        <dbReference type="Proteomes" id="UP000735592"/>
    </source>
</evidence>
<dbReference type="NCBIfam" id="TIGR02285">
    <property type="entry name" value="TIGR02285 family protein"/>
    <property type="match status" value="1"/>
</dbReference>
<keyword evidence="1" id="KW-0732">Signal</keyword>
<evidence type="ECO:0000313" key="2">
    <source>
        <dbReference type="EMBL" id="MTW32685.1"/>
    </source>
</evidence>
<accession>A0ABW9SLB4</accession>
<dbReference type="InterPro" id="IPR011972">
    <property type="entry name" value="CHP02285"/>
</dbReference>
<protein>
    <submittedName>
        <fullName evidence="2">TIGR02285 family protein</fullName>
    </submittedName>
</protein>
<reference evidence="2 3" key="1">
    <citation type="submission" date="2019-11" db="EMBL/GenBank/DDBJ databases">
        <title>Type strains purchased from KCTC, JCM and DSMZ.</title>
        <authorList>
            <person name="Lu H."/>
        </authorList>
    </citation>
    <scope>NUCLEOTIDE SEQUENCE [LARGE SCALE GENOMIC DNA]</scope>
    <source>
        <strain evidence="2 3">DSM 103461</strain>
    </source>
</reference>
<gene>
    <name evidence="2" type="ORF">GM655_07595</name>
</gene>